<proteinExistence type="predicted"/>
<evidence type="ECO:0000256" key="1">
    <source>
        <dbReference type="SAM" id="SignalP"/>
    </source>
</evidence>
<protein>
    <recommendedName>
        <fullName evidence="4">Lipocalin-like domain-containing protein</fullName>
    </recommendedName>
</protein>
<feature type="signal peptide" evidence="1">
    <location>
        <begin position="1"/>
        <end position="18"/>
    </location>
</feature>
<name>A0ABT6DLR5_9BACT</name>
<accession>A0ABT6DLR5</accession>
<dbReference type="Proteomes" id="UP001152321">
    <property type="component" value="Unassembled WGS sequence"/>
</dbReference>
<sequence>MKVLVASLVLLAASSSFAASASNFEGSYRLTKSQVDGDTFCYNGIIIAKEENQLAFYRADISYSPLFKAEVNGEARAVSGSHGEAMSSYKGTESVTLDAKGLLTFEFKAVNKFLGIPATREKETNTLQLSKDGKKLRAVRATFEGPVAGIGKRAKALCEYDRE</sequence>
<dbReference type="EMBL" id="JANRMI010000003">
    <property type="protein sequence ID" value="MDG0816859.1"/>
    <property type="molecule type" value="Genomic_DNA"/>
</dbReference>
<evidence type="ECO:0000313" key="2">
    <source>
        <dbReference type="EMBL" id="MDG0816859.1"/>
    </source>
</evidence>
<feature type="chain" id="PRO_5046469262" description="Lipocalin-like domain-containing protein" evidence="1">
    <location>
        <begin position="19"/>
        <end position="163"/>
    </location>
</feature>
<dbReference type="RefSeq" id="WP_277578337.1">
    <property type="nucleotide sequence ID" value="NZ_JANRMI010000003.1"/>
</dbReference>
<evidence type="ECO:0000313" key="3">
    <source>
        <dbReference type="Proteomes" id="UP001152321"/>
    </source>
</evidence>
<keyword evidence="3" id="KW-1185">Reference proteome</keyword>
<organism evidence="2 3">
    <name type="scientific">Bdellovibrio svalbardensis</name>
    <dbReference type="NCBI Taxonomy" id="2972972"/>
    <lineage>
        <taxon>Bacteria</taxon>
        <taxon>Pseudomonadati</taxon>
        <taxon>Bdellovibrionota</taxon>
        <taxon>Bdellovibrionia</taxon>
        <taxon>Bdellovibrionales</taxon>
        <taxon>Pseudobdellovibrionaceae</taxon>
        <taxon>Bdellovibrio</taxon>
    </lineage>
</organism>
<gene>
    <name evidence="2" type="ORF">NWE73_10815</name>
</gene>
<comment type="caution">
    <text evidence="2">The sequence shown here is derived from an EMBL/GenBank/DDBJ whole genome shotgun (WGS) entry which is preliminary data.</text>
</comment>
<reference evidence="2" key="1">
    <citation type="submission" date="2022-08" db="EMBL/GenBank/DDBJ databases">
        <title>Novel Bdellovibrio Species Isolated from Svalbard: Designation Bdellovibrio svalbardensis.</title>
        <authorList>
            <person name="Mitchell R.J."/>
            <person name="Choi S.Y."/>
        </authorList>
    </citation>
    <scope>NUCLEOTIDE SEQUENCE</scope>
    <source>
        <strain evidence="2">PAP01</strain>
    </source>
</reference>
<keyword evidence="1" id="KW-0732">Signal</keyword>
<evidence type="ECO:0008006" key="4">
    <source>
        <dbReference type="Google" id="ProtNLM"/>
    </source>
</evidence>